<evidence type="ECO:0000256" key="1">
    <source>
        <dbReference type="ARBA" id="ARBA00004613"/>
    </source>
</evidence>
<dbReference type="PANTHER" id="PTHR38340:SF1">
    <property type="entry name" value="S-LAYER PROTEIN"/>
    <property type="match status" value="1"/>
</dbReference>
<keyword evidence="2" id="KW-0964">Secreted</keyword>
<organism evidence="3 4">
    <name type="scientific">Rivihabitans pingtungensis</name>
    <dbReference type="NCBI Taxonomy" id="1054498"/>
    <lineage>
        <taxon>Bacteria</taxon>
        <taxon>Pseudomonadati</taxon>
        <taxon>Pseudomonadota</taxon>
        <taxon>Betaproteobacteria</taxon>
        <taxon>Neisseriales</taxon>
        <taxon>Aquaspirillaceae</taxon>
        <taxon>Rivihabitans</taxon>
    </lineage>
</organism>
<dbReference type="PANTHER" id="PTHR38340">
    <property type="entry name" value="S-LAYER PROTEIN"/>
    <property type="match status" value="1"/>
</dbReference>
<comment type="subcellular location">
    <subcellularLocation>
        <location evidence="1">Secreted</location>
    </subcellularLocation>
</comment>
<dbReference type="EMBL" id="QJKI01000002">
    <property type="protein sequence ID" value="PXX81341.1"/>
    <property type="molecule type" value="Genomic_DNA"/>
</dbReference>
<proteinExistence type="predicted"/>
<dbReference type="SUPFAM" id="SSF51120">
    <property type="entry name" value="beta-Roll"/>
    <property type="match status" value="2"/>
</dbReference>
<dbReference type="InterPro" id="IPR050557">
    <property type="entry name" value="RTX_toxin/Mannuronan_C5-epim"/>
</dbReference>
<evidence type="ECO:0000313" key="3">
    <source>
        <dbReference type="EMBL" id="PXX81341.1"/>
    </source>
</evidence>
<dbReference type="RefSeq" id="WP_110389645.1">
    <property type="nucleotide sequence ID" value="NZ_QJKI01000002.1"/>
</dbReference>
<dbReference type="OrthoDB" id="8602163at2"/>
<evidence type="ECO:0000256" key="2">
    <source>
        <dbReference type="ARBA" id="ARBA00022525"/>
    </source>
</evidence>
<name>A0A318KU30_9NEIS</name>
<dbReference type="Gene3D" id="2.150.10.10">
    <property type="entry name" value="Serralysin-like metalloprotease, C-terminal"/>
    <property type="match status" value="4"/>
</dbReference>
<dbReference type="InterPro" id="IPR001343">
    <property type="entry name" value="Hemolysn_Ca-bd"/>
</dbReference>
<dbReference type="GO" id="GO:0005509">
    <property type="term" value="F:calcium ion binding"/>
    <property type="evidence" value="ECO:0007669"/>
    <property type="project" value="InterPro"/>
</dbReference>
<gene>
    <name evidence="3" type="ORF">DFR34_102181</name>
</gene>
<dbReference type="InterPro" id="IPR011049">
    <property type="entry name" value="Serralysin-like_metalloprot_C"/>
</dbReference>
<dbReference type="AlphaFoldDB" id="A0A318KU30"/>
<reference evidence="3 4" key="1">
    <citation type="submission" date="2018-05" db="EMBL/GenBank/DDBJ databases">
        <title>Genomic Encyclopedia of Type Strains, Phase IV (KMG-IV): sequencing the most valuable type-strain genomes for metagenomic binning, comparative biology and taxonomic classification.</title>
        <authorList>
            <person name="Goeker M."/>
        </authorList>
    </citation>
    <scope>NUCLEOTIDE SEQUENCE [LARGE SCALE GENOMIC DNA]</scope>
    <source>
        <strain evidence="3 4">DSM 29661</strain>
    </source>
</reference>
<keyword evidence="4" id="KW-1185">Reference proteome</keyword>
<protein>
    <submittedName>
        <fullName evidence="3">Hemolysin type calcium-binding protein</fullName>
    </submittedName>
</protein>
<dbReference type="GO" id="GO:0005576">
    <property type="term" value="C:extracellular region"/>
    <property type="evidence" value="ECO:0007669"/>
    <property type="project" value="UniProtKB-SubCell"/>
</dbReference>
<evidence type="ECO:0000313" key="4">
    <source>
        <dbReference type="Proteomes" id="UP000247555"/>
    </source>
</evidence>
<dbReference type="Proteomes" id="UP000247555">
    <property type="component" value="Unassembled WGS sequence"/>
</dbReference>
<dbReference type="Pfam" id="PF00353">
    <property type="entry name" value="HemolysinCabind"/>
    <property type="match status" value="5"/>
</dbReference>
<dbReference type="InterPro" id="IPR018511">
    <property type="entry name" value="Hemolysin-typ_Ca-bd_CS"/>
</dbReference>
<sequence>MTTTISASTSYTLGANEDNLQLTGTANINGNGNALDNILTGNSGINILKGMGGADTLYGGDGADTLFAGDGVSTNDTSRDVLYGGAGNDVLFADGGDVLYGQAGNDTLDTGATTGNLLDGGAGNDLYRVNSINNTINEMLNGGTDTIESTQSVNLGLFYSEGAYIAGALNVTAEIENVKLTGSMNTYVTGNRLANTLAGNAGDNTLKGMAGADVLSGGAGNDVLEGGTGADNLSGGDGNDILYATAPGQAESTVADSLNGGAGNDVLYLDGADYANGGQASGADHDIYIVDGLRNFVAGGLGFDEVRSSTSFSGQRLDANGGTDPNWSVSSWGVEVIELTGSLNSKALGTYLQVQNYTPAVETLLGNSGDNVLEGCGGNDVLDGRAGNDTLVMYADTVLTQTFGQKYAVTTGQASWTGGDGQDTFWIGKAYVGDHSSGANQLTITDFTHGVDTLRLGINANATAPVALRTLTANSYDTLASLVEQGAMAGSELAPTLTMFEFEGNTYLVLDQNSVTPFTASTDLAICLTGTPGLTLSDVVFAAV</sequence>
<dbReference type="PRINTS" id="PR00313">
    <property type="entry name" value="CABNDNGRPT"/>
</dbReference>
<dbReference type="PROSITE" id="PS00330">
    <property type="entry name" value="HEMOLYSIN_CALCIUM"/>
    <property type="match status" value="2"/>
</dbReference>
<accession>A0A318KU30</accession>
<comment type="caution">
    <text evidence="3">The sequence shown here is derived from an EMBL/GenBank/DDBJ whole genome shotgun (WGS) entry which is preliminary data.</text>
</comment>